<keyword evidence="2" id="KW-1185">Reference proteome</keyword>
<sequence length="169" mass="19645">MKKSETIKQDNENTIVNVKPQNNINNVQQNIILNNLKNVEINQQIVNGIQNNIPALIQVDKQHPPPLIWRLPVDNKSNNTKISSATLTPITPMTTGKRFSHKKTEKVKTIDEPEKWDLDKLYNELSIVYDDKMKWGVIRVENKLSIIVFDNLIHPKKQMIVFYDLTYEV</sequence>
<name>A0A834XXU0_APHGI</name>
<evidence type="ECO:0000313" key="2">
    <source>
        <dbReference type="Proteomes" id="UP000639338"/>
    </source>
</evidence>
<dbReference type="EMBL" id="JACMRX010000002">
    <property type="protein sequence ID" value="KAF7995505.1"/>
    <property type="molecule type" value="Genomic_DNA"/>
</dbReference>
<gene>
    <name evidence="1" type="ORF">HCN44_006612</name>
</gene>
<comment type="caution">
    <text evidence="1">The sequence shown here is derived from an EMBL/GenBank/DDBJ whole genome shotgun (WGS) entry which is preliminary data.</text>
</comment>
<accession>A0A834XXU0</accession>
<evidence type="ECO:0000313" key="1">
    <source>
        <dbReference type="EMBL" id="KAF7995505.1"/>
    </source>
</evidence>
<organism evidence="1 2">
    <name type="scientific">Aphidius gifuensis</name>
    <name type="common">Parasitoid wasp</name>
    <dbReference type="NCBI Taxonomy" id="684658"/>
    <lineage>
        <taxon>Eukaryota</taxon>
        <taxon>Metazoa</taxon>
        <taxon>Ecdysozoa</taxon>
        <taxon>Arthropoda</taxon>
        <taxon>Hexapoda</taxon>
        <taxon>Insecta</taxon>
        <taxon>Pterygota</taxon>
        <taxon>Neoptera</taxon>
        <taxon>Endopterygota</taxon>
        <taxon>Hymenoptera</taxon>
        <taxon>Apocrita</taxon>
        <taxon>Ichneumonoidea</taxon>
        <taxon>Braconidae</taxon>
        <taxon>Aphidiinae</taxon>
        <taxon>Aphidius</taxon>
    </lineage>
</organism>
<proteinExistence type="predicted"/>
<reference evidence="1 2" key="1">
    <citation type="submission" date="2020-08" db="EMBL/GenBank/DDBJ databases">
        <title>Aphidius gifuensis genome sequencing and assembly.</title>
        <authorList>
            <person name="Du Z."/>
        </authorList>
    </citation>
    <scope>NUCLEOTIDE SEQUENCE [LARGE SCALE GENOMIC DNA]</scope>
    <source>
        <strain evidence="1">YNYX2018</strain>
        <tissue evidence="1">Adults</tissue>
    </source>
</reference>
<dbReference type="AlphaFoldDB" id="A0A834XXU0"/>
<protein>
    <submittedName>
        <fullName evidence="1">Uncharacterized protein</fullName>
    </submittedName>
</protein>
<dbReference type="Proteomes" id="UP000639338">
    <property type="component" value="Unassembled WGS sequence"/>
</dbReference>